<sequence length="110" mass="12116">MAGEVAARGEQGSGQREALRARLLDRVTEVRRRAARLRRERSPGEDAYRLESMAGATFVLAEALHDDPMTAAEAATAAAVNLSLSRADELRMRVLHNAVRHIAYDLRHPA</sequence>
<name>A0A4R5FIH8_9ACTN</name>
<dbReference type="EMBL" id="SMLD01000042">
    <property type="protein sequence ID" value="TDE51550.1"/>
    <property type="molecule type" value="Genomic_DNA"/>
</dbReference>
<accession>A0A4R5FIH8</accession>
<dbReference type="Proteomes" id="UP000295136">
    <property type="component" value="Unassembled WGS sequence"/>
</dbReference>
<keyword evidence="2" id="KW-1185">Reference proteome</keyword>
<evidence type="ECO:0000313" key="1">
    <source>
        <dbReference type="EMBL" id="TDE51550.1"/>
    </source>
</evidence>
<evidence type="ECO:0000313" key="2">
    <source>
        <dbReference type="Proteomes" id="UP000295136"/>
    </source>
</evidence>
<dbReference type="AlphaFoldDB" id="A0A4R5FIH8"/>
<reference evidence="1 2" key="1">
    <citation type="submission" date="2019-03" db="EMBL/GenBank/DDBJ databases">
        <title>Draft genome sequences of novel Actinobacteria.</title>
        <authorList>
            <person name="Sahin N."/>
            <person name="Ay H."/>
            <person name="Saygin H."/>
        </authorList>
    </citation>
    <scope>NUCLEOTIDE SEQUENCE [LARGE SCALE GENOMIC DNA]</scope>
    <source>
        <strain evidence="1 2">6K102</strain>
    </source>
</reference>
<dbReference type="RefSeq" id="WP_132631525.1">
    <property type="nucleotide sequence ID" value="NZ_SMLD01000042.1"/>
</dbReference>
<gene>
    <name evidence="1" type="ORF">E1295_18270</name>
</gene>
<protein>
    <submittedName>
        <fullName evidence="1">Uncharacterized protein</fullName>
    </submittedName>
</protein>
<comment type="caution">
    <text evidence="1">The sequence shown here is derived from an EMBL/GenBank/DDBJ whole genome shotgun (WGS) entry which is preliminary data.</text>
</comment>
<proteinExistence type="predicted"/>
<organism evidence="1 2">
    <name type="scientific">Nonomuraea mesophila</name>
    <dbReference type="NCBI Taxonomy" id="2530382"/>
    <lineage>
        <taxon>Bacteria</taxon>
        <taxon>Bacillati</taxon>
        <taxon>Actinomycetota</taxon>
        <taxon>Actinomycetes</taxon>
        <taxon>Streptosporangiales</taxon>
        <taxon>Streptosporangiaceae</taxon>
        <taxon>Nonomuraea</taxon>
    </lineage>
</organism>